<dbReference type="EMBL" id="BAABJM010000003">
    <property type="protein sequence ID" value="GAA5058348.1"/>
    <property type="molecule type" value="Genomic_DNA"/>
</dbReference>
<evidence type="ECO:0000313" key="2">
    <source>
        <dbReference type="Proteomes" id="UP001500603"/>
    </source>
</evidence>
<dbReference type="Proteomes" id="UP001500603">
    <property type="component" value="Unassembled WGS sequence"/>
</dbReference>
<protein>
    <submittedName>
        <fullName evidence="1">Uncharacterized protein</fullName>
    </submittedName>
</protein>
<accession>A0ABP9KJP0</accession>
<proteinExistence type="predicted"/>
<keyword evidence="2" id="KW-1185">Reference proteome</keyword>
<sequence length="76" mass="7111">MGAEEVSPVGGEMVSPVDADAVEVCCGCSEPGVGGVVGRLPSGCDGGVFGGGWLSGCAGGLLGSGEGPLGGWGLFP</sequence>
<name>A0ABP9KJP0_9NOCA</name>
<organism evidence="1 2">
    <name type="scientific">Nocardia callitridis</name>
    <dbReference type="NCBI Taxonomy" id="648753"/>
    <lineage>
        <taxon>Bacteria</taxon>
        <taxon>Bacillati</taxon>
        <taxon>Actinomycetota</taxon>
        <taxon>Actinomycetes</taxon>
        <taxon>Mycobacteriales</taxon>
        <taxon>Nocardiaceae</taxon>
        <taxon>Nocardia</taxon>
    </lineage>
</organism>
<reference evidence="2" key="1">
    <citation type="journal article" date="2019" name="Int. J. Syst. Evol. Microbiol.">
        <title>The Global Catalogue of Microorganisms (GCM) 10K type strain sequencing project: providing services to taxonomists for standard genome sequencing and annotation.</title>
        <authorList>
            <consortium name="The Broad Institute Genomics Platform"/>
            <consortium name="The Broad Institute Genome Sequencing Center for Infectious Disease"/>
            <person name="Wu L."/>
            <person name="Ma J."/>
        </authorList>
    </citation>
    <scope>NUCLEOTIDE SEQUENCE [LARGE SCALE GENOMIC DNA]</scope>
    <source>
        <strain evidence="2">JCM 18298</strain>
    </source>
</reference>
<gene>
    <name evidence="1" type="ORF">GCM10023318_37540</name>
</gene>
<comment type="caution">
    <text evidence="1">The sequence shown here is derived from an EMBL/GenBank/DDBJ whole genome shotgun (WGS) entry which is preliminary data.</text>
</comment>
<evidence type="ECO:0000313" key="1">
    <source>
        <dbReference type="EMBL" id="GAA5058348.1"/>
    </source>
</evidence>